<dbReference type="Pfam" id="PF13749">
    <property type="entry name" value="HATPase_c_4"/>
    <property type="match status" value="1"/>
</dbReference>
<protein>
    <submittedName>
        <fullName evidence="6">ATP-dependent DNA helicase recG C-terminal</fullName>
    </submittedName>
</protein>
<keyword evidence="2" id="KW-0804">Transcription</keyword>
<dbReference type="STRING" id="56449.XBLMG947_0382"/>
<dbReference type="GO" id="GO:0004386">
    <property type="term" value="F:helicase activity"/>
    <property type="evidence" value="ECO:0007669"/>
    <property type="project" value="UniProtKB-KW"/>
</dbReference>
<reference evidence="6 7" key="1">
    <citation type="submission" date="2016-06" db="EMBL/GenBank/DDBJ databases">
        <authorList>
            <person name="Kjaerup R.B."/>
            <person name="Dalgaard T.S."/>
            <person name="Juul-Madsen H.R."/>
        </authorList>
    </citation>
    <scope>NUCLEOTIDE SEQUENCE [LARGE SCALE GENOMIC DNA]</scope>
    <source>
        <strain evidence="6">LMG947</strain>
    </source>
</reference>
<dbReference type="InterPro" id="IPR001034">
    <property type="entry name" value="DeoR_HTH"/>
</dbReference>
<keyword evidence="1" id="KW-0805">Transcription regulation</keyword>
<evidence type="ECO:0000256" key="3">
    <source>
        <dbReference type="SAM" id="MobiDB-lite"/>
    </source>
</evidence>
<dbReference type="OrthoDB" id="9807853at2"/>
<dbReference type="InterPro" id="IPR038461">
    <property type="entry name" value="Schlafen_AlbA_2_dom_sf"/>
</dbReference>
<keyword evidence="6" id="KW-0347">Helicase</keyword>
<keyword evidence="6" id="KW-0067">ATP-binding</keyword>
<dbReference type="SMART" id="SM00420">
    <property type="entry name" value="HTH_DEOR"/>
    <property type="match status" value="1"/>
</dbReference>
<evidence type="ECO:0000313" key="7">
    <source>
        <dbReference type="Proteomes" id="UP000092503"/>
    </source>
</evidence>
<evidence type="ECO:0000313" key="8">
    <source>
        <dbReference type="Proteomes" id="UP000239710"/>
    </source>
</evidence>
<evidence type="ECO:0000256" key="1">
    <source>
        <dbReference type="ARBA" id="ARBA00023015"/>
    </source>
</evidence>
<dbReference type="Pfam" id="PF04326">
    <property type="entry name" value="SLFN_AlbA_2"/>
    <property type="match status" value="1"/>
</dbReference>
<dbReference type="GO" id="GO:0003700">
    <property type="term" value="F:DNA-binding transcription factor activity"/>
    <property type="evidence" value="ECO:0007669"/>
    <property type="project" value="InterPro"/>
</dbReference>
<evidence type="ECO:0000259" key="4">
    <source>
        <dbReference type="SMART" id="SM00420"/>
    </source>
</evidence>
<dbReference type="InterPro" id="IPR007421">
    <property type="entry name" value="Schlafen_AlbA_2_dom"/>
</dbReference>
<dbReference type="RefSeq" id="WP_083992791.1">
    <property type="nucleotide sequence ID" value="NZ_FLTX01000005.1"/>
</dbReference>
<accession>A0A1C3NGS1</accession>
<evidence type="ECO:0000256" key="2">
    <source>
        <dbReference type="ARBA" id="ARBA00023163"/>
    </source>
</evidence>
<evidence type="ECO:0000313" key="5">
    <source>
        <dbReference type="EMBL" id="PPV07776.1"/>
    </source>
</evidence>
<dbReference type="Gene3D" id="3.30.565.60">
    <property type="match status" value="1"/>
</dbReference>
<dbReference type="Gene3D" id="3.30.950.30">
    <property type="entry name" value="Schlafen, AAA domain"/>
    <property type="match status" value="1"/>
</dbReference>
<dbReference type="Proteomes" id="UP000239710">
    <property type="component" value="Unassembled WGS sequence"/>
</dbReference>
<reference evidence="5 8" key="2">
    <citation type="submission" date="2016-08" db="EMBL/GenBank/DDBJ databases">
        <title>Evolution of the type three secretion system and type three effector repertoires in Xanthomonas.</title>
        <authorList>
            <person name="Merda D."/>
            <person name="Briand M."/>
            <person name="Bosis E."/>
            <person name="Rousseau C."/>
            <person name="Portier P."/>
            <person name="Jacques M.-A."/>
            <person name="Fischer-Le Saux M."/>
        </authorList>
    </citation>
    <scope>NUCLEOTIDE SEQUENCE [LARGE SCALE GENOMIC DNA]</scope>
    <source>
        <strain evidence="5 8">CFBP1976</strain>
    </source>
</reference>
<dbReference type="PANTHER" id="PTHR30595:SF6">
    <property type="entry name" value="SCHLAFEN ALBA-2 DOMAIN-CONTAINING PROTEIN"/>
    <property type="match status" value="1"/>
</dbReference>
<proteinExistence type="predicted"/>
<feature type="region of interest" description="Disordered" evidence="3">
    <location>
        <begin position="150"/>
        <end position="173"/>
    </location>
</feature>
<dbReference type="Pfam" id="PF08220">
    <property type="entry name" value="HTH_DeoR"/>
    <property type="match status" value="1"/>
</dbReference>
<gene>
    <name evidence="6" type="ORF">XBLMG947_0382</name>
    <name evidence="5" type="ORF">XbrCFBP1976_05665</name>
</gene>
<keyword evidence="8" id="KW-1185">Reference proteome</keyword>
<dbReference type="AlphaFoldDB" id="A0A1C3NGS1"/>
<organism evidence="6 7">
    <name type="scientific">Xanthomonas bromi</name>
    <dbReference type="NCBI Taxonomy" id="56449"/>
    <lineage>
        <taxon>Bacteria</taxon>
        <taxon>Pseudomonadati</taxon>
        <taxon>Pseudomonadota</taxon>
        <taxon>Gammaproteobacteria</taxon>
        <taxon>Lysobacterales</taxon>
        <taxon>Lysobacteraceae</taxon>
        <taxon>Xanthomonas</taxon>
    </lineage>
</organism>
<name>A0A1C3NGS1_9XANT</name>
<dbReference type="EMBL" id="FLTX01000005">
    <property type="protein sequence ID" value="SBV49610.1"/>
    <property type="molecule type" value="Genomic_DNA"/>
</dbReference>
<keyword evidence="6" id="KW-0547">Nucleotide-binding</keyword>
<dbReference type="InterPro" id="IPR038475">
    <property type="entry name" value="RecG_C_sf"/>
</dbReference>
<keyword evidence="6" id="KW-0378">Hydrolase</keyword>
<feature type="domain" description="HTH deoR-type" evidence="4">
    <location>
        <begin position="400"/>
        <end position="451"/>
    </location>
</feature>
<evidence type="ECO:0000313" key="6">
    <source>
        <dbReference type="EMBL" id="SBV49610.1"/>
    </source>
</evidence>
<dbReference type="PANTHER" id="PTHR30595">
    <property type="entry name" value="GLPR-RELATED TRANSCRIPTIONAL REPRESSOR"/>
    <property type="match status" value="1"/>
</dbReference>
<dbReference type="EMBL" id="MDCE01000006">
    <property type="protein sequence ID" value="PPV07776.1"/>
    <property type="molecule type" value="Genomic_DNA"/>
</dbReference>
<sequence>MITATVQSQIMKGKQSGVDFIEDPMEIDEISATVCGFLNARGGVIFVGANQAGEIVGVGEDPESVRRRLESQLKEMIAPTALFTLSVDVHHDLSIISIEVPQGRDVPYVVEGRVFLRYGKATVVADPARLRKLVQVRSIEAERWERRPSMGLGEEDLDNSEIGSTVEDSEETSRFAYEKPNDIYSVLQQLGLTIRGSLTNACDVLYSRRPPVRHPQCRVRVIQFESDKIGVRYSSDQWLEGPLVKIYMEMMDLVGAQVRVQAFFARGEHVRKDIANYSIEALREGIVNALAHRDYSSFSGGLSVSIYPSRIEVWNSGRLPRGIKVGDLGKLHPSIPINPDIAHVLYLRRLMERVGRGTQKIIAACEELGAKPPKWQDSPSGVTLTLYSALDAEAAELSPRQALVMEKLRPGDTLRLADYIADYEVSERQARRDLKSLEEAGFLKRSGRARATIYQRTGRTI</sequence>
<dbReference type="Proteomes" id="UP000092503">
    <property type="component" value="Unassembled WGS sequence"/>
</dbReference>